<dbReference type="InterPro" id="IPR000917">
    <property type="entry name" value="Sulfatase_N"/>
</dbReference>
<dbReference type="STRING" id="48467.SAMN02745166_04059"/>
<accession>A0A1T4YRT7</accession>
<dbReference type="InterPro" id="IPR017850">
    <property type="entry name" value="Alkaline_phosphatase_core_sf"/>
</dbReference>
<organism evidence="5 6">
    <name type="scientific">Prosthecobacter debontii</name>
    <dbReference type="NCBI Taxonomy" id="48467"/>
    <lineage>
        <taxon>Bacteria</taxon>
        <taxon>Pseudomonadati</taxon>
        <taxon>Verrucomicrobiota</taxon>
        <taxon>Verrucomicrobiia</taxon>
        <taxon>Verrucomicrobiales</taxon>
        <taxon>Verrucomicrobiaceae</taxon>
        <taxon>Prosthecobacter</taxon>
    </lineage>
</organism>
<dbReference type="OrthoDB" id="5901192at2"/>
<dbReference type="Pfam" id="PF00884">
    <property type="entry name" value="Sulfatase"/>
    <property type="match status" value="1"/>
</dbReference>
<protein>
    <submittedName>
        <fullName evidence="5">Arylsulfatase A</fullName>
    </submittedName>
</protein>
<feature type="chain" id="PRO_5010561772" evidence="3">
    <location>
        <begin position="20"/>
        <end position="598"/>
    </location>
</feature>
<dbReference type="AlphaFoldDB" id="A0A1T4YRT7"/>
<feature type="domain" description="Sulfatase N-terminal" evidence="4">
    <location>
        <begin position="22"/>
        <end position="320"/>
    </location>
</feature>
<evidence type="ECO:0000256" key="1">
    <source>
        <dbReference type="ARBA" id="ARBA00008779"/>
    </source>
</evidence>
<gene>
    <name evidence="5" type="ORF">SAMN02745166_04059</name>
</gene>
<dbReference type="Gene3D" id="3.30.1120.10">
    <property type="match status" value="1"/>
</dbReference>
<dbReference type="Gene3D" id="3.40.720.10">
    <property type="entry name" value="Alkaline Phosphatase, subunit A"/>
    <property type="match status" value="1"/>
</dbReference>
<proteinExistence type="inferred from homology"/>
<dbReference type="SUPFAM" id="SSF53649">
    <property type="entry name" value="Alkaline phosphatase-like"/>
    <property type="match status" value="1"/>
</dbReference>
<feature type="signal peptide" evidence="3">
    <location>
        <begin position="1"/>
        <end position="19"/>
    </location>
</feature>
<dbReference type="GO" id="GO:0004065">
    <property type="term" value="F:arylsulfatase activity"/>
    <property type="evidence" value="ECO:0007669"/>
    <property type="project" value="TreeGrafter"/>
</dbReference>
<name>A0A1T4YRT7_9BACT</name>
<dbReference type="PANTHER" id="PTHR42693:SF53">
    <property type="entry name" value="ENDO-4-O-SULFATASE"/>
    <property type="match status" value="1"/>
</dbReference>
<keyword evidence="6" id="KW-1185">Reference proteome</keyword>
<dbReference type="PANTHER" id="PTHR42693">
    <property type="entry name" value="ARYLSULFATASE FAMILY MEMBER"/>
    <property type="match status" value="1"/>
</dbReference>
<dbReference type="CDD" id="cd16146">
    <property type="entry name" value="ARS_like"/>
    <property type="match status" value="1"/>
</dbReference>
<evidence type="ECO:0000259" key="4">
    <source>
        <dbReference type="Pfam" id="PF00884"/>
    </source>
</evidence>
<evidence type="ECO:0000313" key="6">
    <source>
        <dbReference type="Proteomes" id="UP000190774"/>
    </source>
</evidence>
<dbReference type="Proteomes" id="UP000190774">
    <property type="component" value="Unassembled WGS sequence"/>
</dbReference>
<dbReference type="RefSeq" id="WP_078815206.1">
    <property type="nucleotide sequence ID" value="NZ_FUYE01000016.1"/>
</dbReference>
<evidence type="ECO:0000313" key="5">
    <source>
        <dbReference type="EMBL" id="SKB04393.1"/>
    </source>
</evidence>
<dbReference type="EMBL" id="FUYE01000016">
    <property type="protein sequence ID" value="SKB04393.1"/>
    <property type="molecule type" value="Genomic_DNA"/>
</dbReference>
<reference evidence="6" key="1">
    <citation type="submission" date="2017-02" db="EMBL/GenBank/DDBJ databases">
        <authorList>
            <person name="Varghese N."/>
            <person name="Submissions S."/>
        </authorList>
    </citation>
    <scope>NUCLEOTIDE SEQUENCE [LARGE SCALE GENOMIC DNA]</scope>
    <source>
        <strain evidence="6">ATCC 700200</strain>
    </source>
</reference>
<evidence type="ECO:0000256" key="3">
    <source>
        <dbReference type="SAM" id="SignalP"/>
    </source>
</evidence>
<comment type="similarity">
    <text evidence="1">Belongs to the sulfatase family.</text>
</comment>
<keyword evidence="3" id="KW-0732">Signal</keyword>
<dbReference type="InterPro" id="IPR050738">
    <property type="entry name" value="Sulfatase"/>
</dbReference>
<sequence>MKHALVIAFCWLTQMTLWAASPNVLLILTDDQGFGDLSIHGNPHLQTPHIDQLGHSGVRFDRFYVNSFCAPTRAALLTGRYPLRTGCHGVTHNREAMKPSEVTLAEAFKRAGYRSACLGKWHNGEQYPYTPAGQGFDEVFGFNNGHWNNYFDATLLRGSTPEKTTGYISDVLTDEAIKFISASKDKPFFCYLAYNAPHSPYQVPDRYFDKFKAKGLEDVLAAFYGMCENLDDNVGRLLKHLDKTGLANDTLVLFLTDNGGTAGVKTWNAGMRGGKTSVHEGGSRVPLFMRWPAAKWKPHEVKPIVSHIDLYPTLLDLCGIHLPAGPPLDGLSLRPLLEDETAHSWPERVLFTHNPIDETNRYPGAVRTQRYRLVREIKGPSGGSKAKAADDTASPWQLYDMEKDPGEKVDIAETHPEVVEELSTKYESWFADISKDRLKRYPLPVGHSEQNPVELHAPQSFFTPPLHFASGPGFANDWLTGWTDSKAKVWFDLEVTQGGLYEVELALACPDMDAGSQLKLVAGESSLFLTVPSAPPVEVPLPHRDEASKGRYRNRNWTHLSAGTLELPKGAVTLVLEPLSMPGSQVLELKHVKLRLVK</sequence>
<evidence type="ECO:0000256" key="2">
    <source>
        <dbReference type="ARBA" id="ARBA00022801"/>
    </source>
</evidence>
<keyword evidence="2" id="KW-0378">Hydrolase</keyword>